<dbReference type="EMBL" id="UINC01227151">
    <property type="protein sequence ID" value="SVE57917.1"/>
    <property type="molecule type" value="Genomic_DNA"/>
</dbReference>
<sequence>MPSHSSPRVTVESLDRFRENLRSLVAEKAKTLPNLRYCDLRIEVREEKGAVAENGAEKGS</sequence>
<proteinExistence type="predicted"/>
<organism evidence="1">
    <name type="scientific">marine metagenome</name>
    <dbReference type="NCBI Taxonomy" id="408172"/>
    <lineage>
        <taxon>unclassified sequences</taxon>
        <taxon>metagenomes</taxon>
        <taxon>ecological metagenomes</taxon>
    </lineage>
</organism>
<reference evidence="1" key="1">
    <citation type="submission" date="2018-05" db="EMBL/GenBank/DDBJ databases">
        <authorList>
            <person name="Lanie J.A."/>
            <person name="Ng W.-L."/>
            <person name="Kazmierczak K.M."/>
            <person name="Andrzejewski T.M."/>
            <person name="Davidsen T.M."/>
            <person name="Wayne K.J."/>
            <person name="Tettelin H."/>
            <person name="Glass J.I."/>
            <person name="Rusch D."/>
            <person name="Podicherti R."/>
            <person name="Tsui H.-C.T."/>
            <person name="Winkler M.E."/>
        </authorList>
    </citation>
    <scope>NUCLEOTIDE SEQUENCE</scope>
</reference>
<feature type="non-terminal residue" evidence="1">
    <location>
        <position position="60"/>
    </location>
</feature>
<gene>
    <name evidence="1" type="ORF">METZ01_LOCUS510771</name>
</gene>
<protein>
    <submittedName>
        <fullName evidence="1">Uncharacterized protein</fullName>
    </submittedName>
</protein>
<name>A0A383EM44_9ZZZZ</name>
<accession>A0A383EM44</accession>
<evidence type="ECO:0000313" key="1">
    <source>
        <dbReference type="EMBL" id="SVE57917.1"/>
    </source>
</evidence>
<dbReference type="AlphaFoldDB" id="A0A383EM44"/>